<dbReference type="EMBL" id="LKET01000014">
    <property type="protein sequence ID" value="KPU46110.1"/>
    <property type="molecule type" value="Genomic_DNA"/>
</dbReference>
<evidence type="ECO:0000313" key="3">
    <source>
        <dbReference type="Proteomes" id="UP000050326"/>
    </source>
</evidence>
<dbReference type="STRING" id="36849.OXPF_02200"/>
<accession>A0A0P8WDP6</accession>
<sequence>MSYYLETYHESMNKYNEELCGDKVEVIREDNSIVMVLADGLGSGVKANILSTLTAKIIGTMLANGSGIDEAVETIVSTLPVDKERGVAYSTFTILQLFKSGKGYLVEFDNPSAFRLNKEKLIPIETTTRVISEKIVREARFDVEQEDLFVIVSDGVVHAGIGGRLNLGWQWKNVGEYIQNANKDGMNTKAITKLLLNACSNLYNKKPGDDVTIAAVKAKRPVTLNLMVGPPADKKRDEEVVMRFAATDGVKVVCGGTTAQIVARELGKKIIPNFNYFNPSVPPTAEIDGIDLVTEGVITIKKALGLIKACVKQDSTMEDFLSLNNKDGASRLAKMILNEGTNINIFLGRAMNPAHENTEFPTSLSMKIGLVEEIVSYLNSIGKQVTLEYY</sequence>
<dbReference type="PATRIC" id="fig|36849.3.peg.243"/>
<dbReference type="PANTHER" id="PTHR35801">
    <property type="entry name" value="PHOSPHOSERINE PHOSPHATASE RSBX"/>
    <property type="match status" value="1"/>
</dbReference>
<evidence type="ECO:0000313" key="2">
    <source>
        <dbReference type="EMBL" id="KPU46110.1"/>
    </source>
</evidence>
<organism evidence="2 3">
    <name type="scientific">Oxobacter pfennigii</name>
    <dbReference type="NCBI Taxonomy" id="36849"/>
    <lineage>
        <taxon>Bacteria</taxon>
        <taxon>Bacillati</taxon>
        <taxon>Bacillota</taxon>
        <taxon>Clostridia</taxon>
        <taxon>Eubacteriales</taxon>
        <taxon>Clostridiaceae</taxon>
        <taxon>Oxobacter</taxon>
    </lineage>
</organism>
<dbReference type="InterPro" id="IPR001932">
    <property type="entry name" value="PPM-type_phosphatase-like_dom"/>
</dbReference>
<dbReference type="OrthoDB" id="1090916at2"/>
<dbReference type="AlphaFoldDB" id="A0A0P8WDP6"/>
<dbReference type="SUPFAM" id="SSF81606">
    <property type="entry name" value="PP2C-like"/>
    <property type="match status" value="1"/>
</dbReference>
<dbReference type="RefSeq" id="WP_054873374.1">
    <property type="nucleotide sequence ID" value="NZ_LKET01000014.1"/>
</dbReference>
<feature type="domain" description="PPM-type phosphatase" evidence="1">
    <location>
        <begin position="2"/>
        <end position="218"/>
    </location>
</feature>
<keyword evidence="3" id="KW-1185">Reference proteome</keyword>
<dbReference type="Proteomes" id="UP000050326">
    <property type="component" value="Unassembled WGS sequence"/>
</dbReference>
<dbReference type="Pfam" id="PF07228">
    <property type="entry name" value="SpoIIE"/>
    <property type="match status" value="1"/>
</dbReference>
<dbReference type="Gene3D" id="3.60.40.10">
    <property type="entry name" value="PPM-type phosphatase domain"/>
    <property type="match status" value="1"/>
</dbReference>
<gene>
    <name evidence="2" type="ORF">OXPF_02200</name>
</gene>
<evidence type="ECO:0000259" key="1">
    <source>
        <dbReference type="SMART" id="SM00331"/>
    </source>
</evidence>
<dbReference type="InterPro" id="IPR036457">
    <property type="entry name" value="PPM-type-like_dom_sf"/>
</dbReference>
<dbReference type="SMART" id="SM00331">
    <property type="entry name" value="PP2C_SIG"/>
    <property type="match status" value="1"/>
</dbReference>
<proteinExistence type="predicted"/>
<comment type="caution">
    <text evidence="2">The sequence shown here is derived from an EMBL/GenBank/DDBJ whole genome shotgun (WGS) entry which is preliminary data.</text>
</comment>
<dbReference type="PANTHER" id="PTHR35801:SF1">
    <property type="entry name" value="PHOSPHOSERINE PHOSPHATASE RSBX"/>
    <property type="match status" value="1"/>
</dbReference>
<dbReference type="InterPro" id="IPR039248">
    <property type="entry name" value="Ptase_RsbX"/>
</dbReference>
<protein>
    <submittedName>
        <fullName evidence="2">Stage II sporulation protein E (SpoIIE)</fullName>
    </submittedName>
</protein>
<reference evidence="2 3" key="1">
    <citation type="submission" date="2015-09" db="EMBL/GenBank/DDBJ databases">
        <title>Genome sequence of Oxobacter pfennigii DSM 3222.</title>
        <authorList>
            <person name="Poehlein A."/>
            <person name="Bengelsdorf F.R."/>
            <person name="Schiel-Bengelsdorf B."/>
            <person name="Duerre P."/>
            <person name="Daniel R."/>
        </authorList>
    </citation>
    <scope>NUCLEOTIDE SEQUENCE [LARGE SCALE GENOMIC DNA]</scope>
    <source>
        <strain evidence="2 3">DSM 3222</strain>
    </source>
</reference>
<name>A0A0P8WDP6_9CLOT</name>